<dbReference type="SUPFAM" id="SSF48371">
    <property type="entry name" value="ARM repeat"/>
    <property type="match status" value="2"/>
</dbReference>
<dbReference type="InterPro" id="IPR027417">
    <property type="entry name" value="P-loop_NTPase"/>
</dbReference>
<protein>
    <submittedName>
        <fullName evidence="1">Uncharacterized protein</fullName>
    </submittedName>
</protein>
<accession>A0A0K2ZHZ5</accession>
<dbReference type="InterPro" id="IPR016024">
    <property type="entry name" value="ARM-type_fold"/>
</dbReference>
<dbReference type="EMBL" id="CXOI01000020">
    <property type="protein sequence ID" value="CTP85376.1"/>
    <property type="molecule type" value="Genomic_DNA"/>
</dbReference>
<dbReference type="InterPro" id="IPR011989">
    <property type="entry name" value="ARM-like"/>
</dbReference>
<name>A0A0K2ZHZ5_9XANT</name>
<keyword evidence="2" id="KW-1185">Reference proteome</keyword>
<dbReference type="SUPFAM" id="SSF52540">
    <property type="entry name" value="P-loop containing nucleoside triphosphate hydrolases"/>
    <property type="match status" value="1"/>
</dbReference>
<dbReference type="Gene3D" id="1.25.10.10">
    <property type="entry name" value="Leucine-rich Repeat Variant"/>
    <property type="match status" value="1"/>
</dbReference>
<organism evidence="1 2">
    <name type="scientific">Xanthomonas graminis pv. arrhenatheri LMG 727</name>
    <dbReference type="NCBI Taxonomy" id="1195923"/>
    <lineage>
        <taxon>Bacteria</taxon>
        <taxon>Pseudomonadati</taxon>
        <taxon>Pseudomonadota</taxon>
        <taxon>Gammaproteobacteria</taxon>
        <taxon>Lysobacterales</taxon>
        <taxon>Lysobacteraceae</taxon>
        <taxon>Xanthomonas</taxon>
        <taxon>Xanthomonas translucens group</taxon>
        <taxon>Xanthomonas graminis</taxon>
    </lineage>
</organism>
<evidence type="ECO:0000313" key="1">
    <source>
        <dbReference type="EMBL" id="CTP85376.1"/>
    </source>
</evidence>
<proteinExistence type="predicted"/>
<reference evidence="2" key="1">
    <citation type="submission" date="2015-07" db="EMBL/GenBank/DDBJ databases">
        <authorList>
            <person name="Wibberg D."/>
        </authorList>
    </citation>
    <scope>NUCLEOTIDE SEQUENCE [LARGE SCALE GENOMIC DNA]</scope>
</reference>
<sequence>MDDVVARLANGGKIYVQCKTQAGLARAHDSALGRTISQLVDLYLDVAQAVGTAQIVAVLAVQESAPRSLDNLEGACRMFDAGGTWPAVLALLSAAQREALALFEDHVRVAWEKRKPVGPSDDDLVAMARLFRIARFSEPGEGAEWRLASHLLGGRLYGSADKGEQPMLALLDISRRAIRSGAPQDRKGLLRSLRSAGHLEVAAPGFDEDIATVLAYSTHERERLKKHTVLPLDGIAPLERDCLKPLLDAARDGSLLVTGEPGAGKTGVLLRLADLAEQKSGPVLFLSVERFSGFTHRRNFRDELGIVRDLLDVLAAWPGDTPGLLIIDALDASRGGPSEQVLATFIADAVAKIGERWSIVASIRSFDLRNGQRFRDLMRGSPPDHRFMEKELADVRHFHVARLSARELAAIAAGSPELKDLESTAPYKVKELLRNIFNLSLAAELLASGVEAEAIGHLATQSELISRYEDVRLTGHRMQRAAKATVTQMIQRRRLIVPSTAIEHDAVDDVRASGVLVSAGRDQVAFAHHVLFDHIAGRFYLDASDPEALRGQLPSDAAMGLLLGPALRFALERLWKEGGASHDSTWLFLLNLASEDKADPVLLSTALRTAAEQVEVPSDIDGLLLALKASEHPKAPGKLLGQLSRFVGMTTGQVAPDEAAARAALAWMRVARFAAASTDGQAVDAARMLLMAYFDRIELNDASVLAEFGEAARTLLSAAWSTSVTPPAMASAAIRFVTRSYGADCAASRALLERILEDRFEQHASNEAPWLADGVRSIYPHDPDFVVHIYGTLFERDVTDQSKTWMGGTASRILPLTSTHRQDYQHARWQLGQSLPPFLNDHPAAATRAVISAVRGLNLERRSGHDQTPPAVTDVDVDGRLVKVIDDYLTLQDWRARKSYDAEVLTSFVSFLKDCSDAAFRTVVEAALQEATNAAVWSRILGTAADRGPVADNLLAPLVLQPRFLEMSGVTRDAIMFLVAVYPRLAQEQRRALEEYFLQDRFLDDERQARLLSRLLSDVPAEQLATKAMRAQRATFDMAGRLMGNRPAMEMSFGWAPTDDIVDSMLQHSGANLEQSPDREIRAASRLVEDAVKGLPEDADASTLVILWEHAASLSRLLDAAATPPPHPQLAHSSWGALSNAVEKLAASKAYEPGTSGLPELNELIDLIDRLSTSPYPESANDTSKGMGWGNWDVRVYAAESITSLAPRFALDRPDLLDRMERCLDDPAPTVRHQVSAHLNVLWDVAPDRMWHLVDKVVEHETHRATLAFFVSGPLWPMARKYPGRTAQILSRLLSKNWPTIEAVPPEGRDEFIDAAADLIAFLYVARGSDVAWQWIERWVTDLQRGAMFLTAMLHGLREVFFFAYRPAPSAEDLQMVQRLQRLIHDAAKSAAAGHDAARPHLLGTSTDEAERWRPLFDAADKVLDQICNQLYFGAGAFNPGNRGEKEQQGLPSPESKQRFIVDCAPILDILDHYSQARTIYNLVGLYGFLAEGDPGAIFDRVAKLLLGAGAQDGYHYEHLGSESLVKLVRRYLADHRDIFDDGQRRAKLIEILELFSGAGWPEALRLMFELPDLLR</sequence>
<dbReference type="Gene3D" id="3.40.50.300">
    <property type="entry name" value="P-loop containing nucleotide triphosphate hydrolases"/>
    <property type="match status" value="1"/>
</dbReference>
<dbReference type="Proteomes" id="UP000046187">
    <property type="component" value="Unassembled WGS sequence"/>
</dbReference>
<evidence type="ECO:0000313" key="2">
    <source>
        <dbReference type="Proteomes" id="UP000046187"/>
    </source>
</evidence>
<gene>
    <name evidence="1" type="ORF">XTALMG727_1304</name>
</gene>